<reference evidence="2" key="1">
    <citation type="journal article" date="2023" name="Mol. Biol. Evol.">
        <title>Third-Generation Sequencing Reveals the Adaptive Role of the Epigenome in Three Deep-Sea Polychaetes.</title>
        <authorList>
            <person name="Perez M."/>
            <person name="Aroh O."/>
            <person name="Sun Y."/>
            <person name="Lan Y."/>
            <person name="Juniper S.K."/>
            <person name="Young C.R."/>
            <person name="Angers B."/>
            <person name="Qian P.Y."/>
        </authorList>
    </citation>
    <scope>NUCLEOTIDE SEQUENCE</scope>
    <source>
        <strain evidence="2">R07B-5</strain>
    </source>
</reference>
<dbReference type="CDD" id="cd01650">
    <property type="entry name" value="RT_nLTR_like"/>
    <property type="match status" value="1"/>
</dbReference>
<keyword evidence="3" id="KW-1185">Reference proteome</keyword>
<evidence type="ECO:0000259" key="1">
    <source>
        <dbReference type="PROSITE" id="PS50878"/>
    </source>
</evidence>
<evidence type="ECO:0000313" key="2">
    <source>
        <dbReference type="EMBL" id="KAK2151949.1"/>
    </source>
</evidence>
<proteinExistence type="predicted"/>
<name>A0AAD9JFG3_RIDPI</name>
<dbReference type="Pfam" id="PF00078">
    <property type="entry name" value="RVT_1"/>
    <property type="match status" value="1"/>
</dbReference>
<comment type="caution">
    <text evidence="2">The sequence shown here is derived from an EMBL/GenBank/DDBJ whole genome shotgun (WGS) entry which is preliminary data.</text>
</comment>
<dbReference type="InterPro" id="IPR000477">
    <property type="entry name" value="RT_dom"/>
</dbReference>
<dbReference type="PROSITE" id="PS50878">
    <property type="entry name" value="RT_POL"/>
    <property type="match status" value="1"/>
</dbReference>
<accession>A0AAD9JFG3</accession>
<dbReference type="AlphaFoldDB" id="A0AAD9JFG3"/>
<gene>
    <name evidence="2" type="ORF">NP493_2548g00006</name>
</gene>
<dbReference type="EMBL" id="JAODUO010002530">
    <property type="protein sequence ID" value="KAK2151949.1"/>
    <property type="molecule type" value="Genomic_DNA"/>
</dbReference>
<dbReference type="PANTHER" id="PTHR19446">
    <property type="entry name" value="REVERSE TRANSCRIPTASES"/>
    <property type="match status" value="1"/>
</dbReference>
<organism evidence="2 3">
    <name type="scientific">Ridgeia piscesae</name>
    <name type="common">Tubeworm</name>
    <dbReference type="NCBI Taxonomy" id="27915"/>
    <lineage>
        <taxon>Eukaryota</taxon>
        <taxon>Metazoa</taxon>
        <taxon>Spiralia</taxon>
        <taxon>Lophotrochozoa</taxon>
        <taxon>Annelida</taxon>
        <taxon>Polychaeta</taxon>
        <taxon>Sedentaria</taxon>
        <taxon>Canalipalpata</taxon>
        <taxon>Sabellida</taxon>
        <taxon>Siboglinidae</taxon>
        <taxon>Ridgeia</taxon>
    </lineage>
</organism>
<feature type="domain" description="Reverse transcriptase" evidence="1">
    <location>
        <begin position="94"/>
        <end position="284"/>
    </location>
</feature>
<sequence>MDTFSDSKRVVARWSEHFHELLNVPGDTDHEALDNILQRVSKTSLDEIPTMDEMARAIAGLEDGKTPGGDGIPAEVWKHGGDNLFSRLHQLITNAWEVGFVPQAWKDASIVTIYKKSDRTDCGNYRGISLLSIAGKIFARILLNILSTHITPEVVPEIQCGFRGNRNTVDMVFCLRQLQEKCIEQERPLYMVFVDLSKAFETVGRTRLWQLLRKYGCPEKFITMIEALHTGMMANVSVGGEVSESFSVTNWVKQGCILAPTLFSIFIIAMLDETFRDMGDGVCI</sequence>
<dbReference type="Proteomes" id="UP001209878">
    <property type="component" value="Unassembled WGS sequence"/>
</dbReference>
<evidence type="ECO:0000313" key="3">
    <source>
        <dbReference type="Proteomes" id="UP001209878"/>
    </source>
</evidence>
<protein>
    <recommendedName>
        <fullName evidence="1">Reverse transcriptase domain-containing protein</fullName>
    </recommendedName>
</protein>